<name>A0ACC4AHQ5_POPAL</name>
<keyword evidence="2" id="KW-1185">Reference proteome</keyword>
<evidence type="ECO:0000313" key="1">
    <source>
        <dbReference type="EMBL" id="KAL3565691.1"/>
    </source>
</evidence>
<organism evidence="1 2">
    <name type="scientific">Populus alba</name>
    <name type="common">White poplar</name>
    <dbReference type="NCBI Taxonomy" id="43335"/>
    <lineage>
        <taxon>Eukaryota</taxon>
        <taxon>Viridiplantae</taxon>
        <taxon>Streptophyta</taxon>
        <taxon>Embryophyta</taxon>
        <taxon>Tracheophyta</taxon>
        <taxon>Spermatophyta</taxon>
        <taxon>Magnoliopsida</taxon>
        <taxon>eudicotyledons</taxon>
        <taxon>Gunneridae</taxon>
        <taxon>Pentapetalae</taxon>
        <taxon>rosids</taxon>
        <taxon>fabids</taxon>
        <taxon>Malpighiales</taxon>
        <taxon>Salicaceae</taxon>
        <taxon>Saliceae</taxon>
        <taxon>Populus</taxon>
    </lineage>
</organism>
<protein>
    <submittedName>
        <fullName evidence="1">Uncharacterized protein</fullName>
    </submittedName>
</protein>
<evidence type="ECO:0000313" key="2">
    <source>
        <dbReference type="Proteomes" id="UP000309997"/>
    </source>
</evidence>
<accession>A0ACC4AHQ5</accession>
<sequence length="379" mass="42232">MTPSEYNVGDRFSPTMVELITHFLMQKLLGNDHLVSRIPLHDVYQRDPWDLPYSDDGEGYFFSPLHPKYPGTNDGRINRSTGTGSWLAKGKHCEITSQHNGEVNSGIRKIYVYSPVKDGIKYVMYEYSIPNLSTSLVLCKVMKKMPRKKGEGSCKKVKKRKEAAELPLPICNEDNSSLASSGMKKKMSVKKSEGPSKKVKRTDEKADMPYNKENITPVPDEGFSEKSDFSTYNNIIDNKDQQTGKSTCDNGGTPASAYPVADFTTLEDQVDPEILPHLQSFHGYDQLDYSRYDFTQVDPPLTEQVSTNNGPAGTSMFDSEEDLCGMYPDLGFSENTTTETIIAGVAPVKMFYERSEMDFGAENGCKCGSNCTCDPCSCK</sequence>
<dbReference type="EMBL" id="RCHU02000019">
    <property type="protein sequence ID" value="KAL3565691.1"/>
    <property type="molecule type" value="Genomic_DNA"/>
</dbReference>
<dbReference type="Proteomes" id="UP000309997">
    <property type="component" value="Unassembled WGS sequence"/>
</dbReference>
<comment type="caution">
    <text evidence="1">The sequence shown here is derived from an EMBL/GenBank/DDBJ whole genome shotgun (WGS) entry which is preliminary data.</text>
</comment>
<reference evidence="1 2" key="1">
    <citation type="journal article" date="2024" name="Plant Biotechnol. J.">
        <title>Genome and CRISPR/Cas9 system of a widespread forest tree (Populus alba) in the world.</title>
        <authorList>
            <person name="Liu Y.J."/>
            <person name="Jiang P.F."/>
            <person name="Han X.M."/>
            <person name="Li X.Y."/>
            <person name="Wang H.M."/>
            <person name="Wang Y.J."/>
            <person name="Wang X.X."/>
            <person name="Zeng Q.Y."/>
        </authorList>
    </citation>
    <scope>NUCLEOTIDE SEQUENCE [LARGE SCALE GENOMIC DNA]</scope>
    <source>
        <strain evidence="2">cv. PAL-ZL1</strain>
    </source>
</reference>
<proteinExistence type="predicted"/>
<gene>
    <name evidence="1" type="ORF">D5086_033737</name>
</gene>